<evidence type="ECO:0000313" key="6">
    <source>
        <dbReference type="EMBL" id="GGI30664.1"/>
    </source>
</evidence>
<protein>
    <recommendedName>
        <fullName evidence="3 4">Ribosome hibernation promoting factor</fullName>
        <shortName evidence="4">HPF</shortName>
    </recommendedName>
</protein>
<comment type="similarity">
    <text evidence="4">Belongs to the HPF/YfiA ribosome-associated protein family. Long HPF subfamily.</text>
</comment>
<name>A0AA87WCS9_9BRAD</name>
<dbReference type="Gene3D" id="3.30.160.100">
    <property type="entry name" value="Ribosome hibernation promotion factor-like"/>
    <property type="match status" value="1"/>
</dbReference>
<dbReference type="InterPro" id="IPR032528">
    <property type="entry name" value="Ribosom_S30AE_C"/>
</dbReference>
<dbReference type="Proteomes" id="UP000625079">
    <property type="component" value="Unassembled WGS sequence"/>
</dbReference>
<dbReference type="Gene3D" id="3.30.505.50">
    <property type="entry name" value="Sigma 54 modulation/S30EA ribosomal protein, C-terminal domain"/>
    <property type="match status" value="1"/>
</dbReference>
<feature type="domain" description="Sigma 54 modulation/S30EA ribosomal protein C-terminal" evidence="5">
    <location>
        <begin position="192"/>
        <end position="244"/>
    </location>
</feature>
<dbReference type="PANTHER" id="PTHR33231:SF1">
    <property type="entry name" value="30S RIBOSOMAL PROTEIN"/>
    <property type="match status" value="1"/>
</dbReference>
<dbReference type="Pfam" id="PF02482">
    <property type="entry name" value="Ribosomal_S30AE"/>
    <property type="match status" value="1"/>
</dbReference>
<dbReference type="AlphaFoldDB" id="A0AA87WCS9"/>
<keyword evidence="4" id="KW-0963">Cytoplasm</keyword>
<dbReference type="EMBL" id="BMHC01000018">
    <property type="protein sequence ID" value="GGI30664.1"/>
    <property type="molecule type" value="Genomic_DNA"/>
</dbReference>
<comment type="caution">
    <text evidence="6">The sequence shown here is derived from an EMBL/GenBank/DDBJ whole genome shotgun (WGS) entry which is preliminary data.</text>
</comment>
<dbReference type="HAMAP" id="MF_00839">
    <property type="entry name" value="HPF"/>
    <property type="match status" value="1"/>
</dbReference>
<comment type="subunit">
    <text evidence="4">Interacts with 100S ribosomes.</text>
</comment>
<organism evidence="6 7">
    <name type="scientific">Bradyrhizobium guangdongense</name>
    <dbReference type="NCBI Taxonomy" id="1325090"/>
    <lineage>
        <taxon>Bacteria</taxon>
        <taxon>Pseudomonadati</taxon>
        <taxon>Pseudomonadota</taxon>
        <taxon>Alphaproteobacteria</taxon>
        <taxon>Hyphomicrobiales</taxon>
        <taxon>Nitrobacteraceae</taxon>
        <taxon>Bradyrhizobium</taxon>
    </lineage>
</organism>
<dbReference type="PANTHER" id="PTHR33231">
    <property type="entry name" value="30S RIBOSOMAL PROTEIN"/>
    <property type="match status" value="1"/>
</dbReference>
<evidence type="ECO:0000256" key="4">
    <source>
        <dbReference type="HAMAP-Rule" id="MF_00839"/>
    </source>
</evidence>
<accession>A0AA87WCS9</accession>
<proteinExistence type="inferred from homology"/>
<dbReference type="InterPro" id="IPR034694">
    <property type="entry name" value="HPF_long/plastid"/>
</dbReference>
<dbReference type="GO" id="GO:0045900">
    <property type="term" value="P:negative regulation of translational elongation"/>
    <property type="evidence" value="ECO:0007669"/>
    <property type="project" value="TreeGrafter"/>
</dbReference>
<comment type="function">
    <text evidence="4">Required for dimerization of active 70S ribosomes into 100S ribosomes in stationary phase; 100S ribosomes are translationally inactive and sometimes present during exponential growth.</text>
</comment>
<dbReference type="SUPFAM" id="SSF69754">
    <property type="entry name" value="Ribosome binding protein Y (YfiA homologue)"/>
    <property type="match status" value="1"/>
</dbReference>
<sequence>MHWRGIALLSPSHRDRSKHAHDPEKCKAVFRKIMRRKNPGYDDASSLPGANQARHHMTLRISGKSVSVGEALRGRVTDRTEEVLRKYFDGNYSGHITLSKDGFGFRTDCALHLDSGITLEADSNAPDAYASADQALIMIEKRLKRYKSRLKDRSARKAHVASAALAALDATSYVLEAPGEADDEDEVTGYSPVIIAEATTSLKQMSVSEAVMELDLSGAPCLVFQHGSSGRVNIIYRRADGNVGWIDPPGAKPDGKAGD</sequence>
<evidence type="ECO:0000256" key="2">
    <source>
        <dbReference type="ARBA" id="ARBA00038695"/>
    </source>
</evidence>
<evidence type="ECO:0000313" key="7">
    <source>
        <dbReference type="Proteomes" id="UP000625079"/>
    </source>
</evidence>
<dbReference type="InterPro" id="IPR003489">
    <property type="entry name" value="RHF/RaiA"/>
</dbReference>
<evidence type="ECO:0000259" key="5">
    <source>
        <dbReference type="Pfam" id="PF16321"/>
    </source>
</evidence>
<evidence type="ECO:0000256" key="1">
    <source>
        <dbReference type="ARBA" id="ARBA00022845"/>
    </source>
</evidence>
<dbReference type="NCBIfam" id="TIGR00741">
    <property type="entry name" value="yfiA"/>
    <property type="match status" value="1"/>
</dbReference>
<dbReference type="CDD" id="cd00552">
    <property type="entry name" value="RaiA"/>
    <property type="match status" value="1"/>
</dbReference>
<reference evidence="6" key="1">
    <citation type="journal article" date="2014" name="Int. J. Syst. Evol. Microbiol.">
        <title>Complete genome sequence of Corynebacterium casei LMG S-19264T (=DSM 44701T), isolated from a smear-ripened cheese.</title>
        <authorList>
            <consortium name="US DOE Joint Genome Institute (JGI-PGF)"/>
            <person name="Walter F."/>
            <person name="Albersmeier A."/>
            <person name="Kalinowski J."/>
            <person name="Ruckert C."/>
        </authorList>
    </citation>
    <scope>NUCLEOTIDE SEQUENCE</scope>
    <source>
        <strain evidence="6">CGMCC 1.15034</strain>
    </source>
</reference>
<gene>
    <name evidence="4 6" type="primary">hpf</name>
    <name evidence="6" type="ORF">GCM10010987_60570</name>
</gene>
<dbReference type="GO" id="GO:0043024">
    <property type="term" value="F:ribosomal small subunit binding"/>
    <property type="evidence" value="ECO:0007669"/>
    <property type="project" value="TreeGrafter"/>
</dbReference>
<comment type="subcellular location">
    <subcellularLocation>
        <location evidence="4">Cytoplasm</location>
    </subcellularLocation>
</comment>
<comment type="subunit">
    <text evidence="2">Associates exclusively with 100S ribosomes, which are dimers of 70S ribosomes.</text>
</comment>
<dbReference type="InterPro" id="IPR050574">
    <property type="entry name" value="HPF/YfiA_ribosome-assoc"/>
</dbReference>
<dbReference type="GO" id="GO:0022627">
    <property type="term" value="C:cytosolic small ribosomal subunit"/>
    <property type="evidence" value="ECO:0007669"/>
    <property type="project" value="TreeGrafter"/>
</dbReference>
<evidence type="ECO:0000256" key="3">
    <source>
        <dbReference type="ARBA" id="ARBA00041148"/>
    </source>
</evidence>
<dbReference type="Pfam" id="PF16321">
    <property type="entry name" value="Ribosom_S30AE_C"/>
    <property type="match status" value="1"/>
</dbReference>
<keyword evidence="1 4" id="KW-0810">Translation regulation</keyword>
<reference evidence="6" key="2">
    <citation type="submission" date="2022-12" db="EMBL/GenBank/DDBJ databases">
        <authorList>
            <person name="Sun Q."/>
            <person name="Zhou Y."/>
        </authorList>
    </citation>
    <scope>NUCLEOTIDE SEQUENCE</scope>
    <source>
        <strain evidence="6">CGMCC 1.15034</strain>
    </source>
</reference>
<dbReference type="InterPro" id="IPR036567">
    <property type="entry name" value="RHF-like"/>
</dbReference>
<dbReference type="InterPro" id="IPR038416">
    <property type="entry name" value="Ribosom_S30AE_C_sf"/>
</dbReference>